<sequence length="262" mass="28627">MGEDKSELELHQFSHSHYNEKVRWALDYKGLPHWRLNYLPGPHAVAIRKMTGATETPVLKVGGLVVTGSAAIIDALEASYPASPLYPAGPQGKDAVLAVQSFFDTEVGPQVRRAFFSELVHEPAYLCAIFASGKSLPSRIFYRATLGVARGLIRRQMGLDRPGATEEAFHATQSALDRVAAQTASTGYMVGDSFTVADLAAAALLAPACAPSHPDMELPVPRPPRVEAWLSRWAAHPGASWVRDMYDRHRPKRVLALRHPAE</sequence>
<dbReference type="GO" id="GO:0006749">
    <property type="term" value="P:glutathione metabolic process"/>
    <property type="evidence" value="ECO:0007669"/>
    <property type="project" value="TreeGrafter"/>
</dbReference>
<dbReference type="CDD" id="cd00570">
    <property type="entry name" value="GST_N_family"/>
    <property type="match status" value="1"/>
</dbReference>
<dbReference type="Proteomes" id="UP000006377">
    <property type="component" value="Chromosome"/>
</dbReference>
<dbReference type="InterPro" id="IPR036282">
    <property type="entry name" value="Glutathione-S-Trfase_C_sf"/>
</dbReference>
<dbReference type="PANTHER" id="PTHR42673">
    <property type="entry name" value="MALEYLACETOACETATE ISOMERASE"/>
    <property type="match status" value="1"/>
</dbReference>
<protein>
    <submittedName>
        <fullName evidence="3">Glutathione S-transferase, N-terminal domain</fullName>
    </submittedName>
</protein>
<dbReference type="Gene3D" id="3.40.30.10">
    <property type="entry name" value="Glutaredoxin"/>
    <property type="match status" value="1"/>
</dbReference>
<organism evidence="3 4">
    <name type="scientific">Parvibaculum lavamentivorans (strain DS-1 / DSM 13023 / NCIMB 13966)</name>
    <dbReference type="NCBI Taxonomy" id="402881"/>
    <lineage>
        <taxon>Bacteria</taxon>
        <taxon>Pseudomonadati</taxon>
        <taxon>Pseudomonadota</taxon>
        <taxon>Alphaproteobacteria</taxon>
        <taxon>Hyphomicrobiales</taxon>
        <taxon>Parvibaculaceae</taxon>
        <taxon>Parvibaculum</taxon>
    </lineage>
</organism>
<dbReference type="InterPro" id="IPR004045">
    <property type="entry name" value="Glutathione_S-Trfase_N"/>
</dbReference>
<accession>A7HUQ0</accession>
<dbReference type="SUPFAM" id="SSF47616">
    <property type="entry name" value="GST C-terminal domain-like"/>
    <property type="match status" value="1"/>
</dbReference>
<dbReference type="GO" id="GO:0006559">
    <property type="term" value="P:L-phenylalanine catabolic process"/>
    <property type="evidence" value="ECO:0007669"/>
    <property type="project" value="TreeGrafter"/>
</dbReference>
<dbReference type="RefSeq" id="WP_012110937.1">
    <property type="nucleotide sequence ID" value="NC_009719.1"/>
</dbReference>
<proteinExistence type="predicted"/>
<dbReference type="Gene3D" id="1.20.1050.10">
    <property type="match status" value="2"/>
</dbReference>
<keyword evidence="4" id="KW-1185">Reference proteome</keyword>
<evidence type="ECO:0000313" key="3">
    <source>
        <dbReference type="EMBL" id="ABS63633.1"/>
    </source>
</evidence>
<dbReference type="GO" id="GO:0004364">
    <property type="term" value="F:glutathione transferase activity"/>
    <property type="evidence" value="ECO:0007669"/>
    <property type="project" value="TreeGrafter"/>
</dbReference>
<dbReference type="Pfam" id="PF13410">
    <property type="entry name" value="GST_C_2"/>
    <property type="match status" value="1"/>
</dbReference>
<dbReference type="PROSITE" id="PS50404">
    <property type="entry name" value="GST_NTER"/>
    <property type="match status" value="1"/>
</dbReference>
<dbReference type="eggNOG" id="COG0625">
    <property type="taxonomic scope" value="Bacteria"/>
</dbReference>
<dbReference type="InterPro" id="IPR036249">
    <property type="entry name" value="Thioredoxin-like_sf"/>
</dbReference>
<dbReference type="HOGENOM" id="CLU_011226_0_3_5"/>
<feature type="domain" description="GST N-terminal" evidence="1">
    <location>
        <begin position="6"/>
        <end position="84"/>
    </location>
</feature>
<feature type="domain" description="GST C-terminal" evidence="2">
    <location>
        <begin position="89"/>
        <end position="255"/>
    </location>
</feature>
<dbReference type="STRING" id="402881.Plav_2019"/>
<dbReference type="EMBL" id="CP000774">
    <property type="protein sequence ID" value="ABS63633.1"/>
    <property type="molecule type" value="Genomic_DNA"/>
</dbReference>
<evidence type="ECO:0000259" key="2">
    <source>
        <dbReference type="PROSITE" id="PS50405"/>
    </source>
</evidence>
<dbReference type="PROSITE" id="PS50405">
    <property type="entry name" value="GST_CTER"/>
    <property type="match status" value="1"/>
</dbReference>
<dbReference type="InterPro" id="IPR010987">
    <property type="entry name" value="Glutathione-S-Trfase_C-like"/>
</dbReference>
<dbReference type="OrthoDB" id="5242791at2"/>
<dbReference type="AlphaFoldDB" id="A7HUQ0"/>
<reference evidence="3 4" key="1">
    <citation type="journal article" date="2011" name="Stand. Genomic Sci.">
        <title>Complete genome sequence of Parvibaculum lavamentivorans type strain (DS-1(T)).</title>
        <authorList>
            <person name="Schleheck D."/>
            <person name="Weiss M."/>
            <person name="Pitluck S."/>
            <person name="Bruce D."/>
            <person name="Land M.L."/>
            <person name="Han S."/>
            <person name="Saunders E."/>
            <person name="Tapia R."/>
            <person name="Detter C."/>
            <person name="Brettin T."/>
            <person name="Han J."/>
            <person name="Woyke T."/>
            <person name="Goodwin L."/>
            <person name="Pennacchio L."/>
            <person name="Nolan M."/>
            <person name="Cook A.M."/>
            <person name="Kjelleberg S."/>
            <person name="Thomas T."/>
        </authorList>
    </citation>
    <scope>NUCLEOTIDE SEQUENCE [LARGE SCALE GENOMIC DNA]</scope>
    <source>
        <strain evidence="4">DS-1 / DSM 13023 / NCIMB 13966</strain>
    </source>
</reference>
<dbReference type="SUPFAM" id="SSF52833">
    <property type="entry name" value="Thioredoxin-like"/>
    <property type="match status" value="1"/>
</dbReference>
<dbReference type="PANTHER" id="PTHR42673:SF4">
    <property type="entry name" value="MALEYLACETOACETATE ISOMERASE"/>
    <property type="match status" value="1"/>
</dbReference>
<name>A7HUQ0_PARL1</name>
<dbReference type="Pfam" id="PF13417">
    <property type="entry name" value="GST_N_3"/>
    <property type="match status" value="1"/>
</dbReference>
<evidence type="ECO:0000259" key="1">
    <source>
        <dbReference type="PROSITE" id="PS50404"/>
    </source>
</evidence>
<evidence type="ECO:0000313" key="4">
    <source>
        <dbReference type="Proteomes" id="UP000006377"/>
    </source>
</evidence>
<dbReference type="KEGG" id="pla:Plav_2019"/>
<dbReference type="GO" id="GO:0016034">
    <property type="term" value="F:maleylacetoacetate isomerase activity"/>
    <property type="evidence" value="ECO:0007669"/>
    <property type="project" value="TreeGrafter"/>
</dbReference>
<keyword evidence="3" id="KW-0808">Transferase</keyword>
<gene>
    <name evidence="3" type="ordered locus">Plav_2019</name>
</gene>